<gene>
    <name evidence="7" type="ORF">BDEG_26410</name>
</gene>
<proteinExistence type="inferred from homology"/>
<dbReference type="Pfam" id="PF25087">
    <property type="entry name" value="GMPPB_C"/>
    <property type="match status" value="1"/>
</dbReference>
<dbReference type="EMBL" id="DS022309">
    <property type="protein sequence ID" value="OAJ43027.1"/>
    <property type="molecule type" value="Genomic_DNA"/>
</dbReference>
<comment type="catalytic activity">
    <reaction evidence="4">
        <text>alpha-D-mannose 1-phosphate + GTP + H(+) = GDP-alpha-D-mannose + diphosphate</text>
        <dbReference type="Rhea" id="RHEA:15229"/>
        <dbReference type="ChEBI" id="CHEBI:15378"/>
        <dbReference type="ChEBI" id="CHEBI:33019"/>
        <dbReference type="ChEBI" id="CHEBI:37565"/>
        <dbReference type="ChEBI" id="CHEBI:57527"/>
        <dbReference type="ChEBI" id="CHEBI:58409"/>
        <dbReference type="EC" id="2.7.7.13"/>
    </reaction>
</comment>
<dbReference type="InterPro" id="IPR029044">
    <property type="entry name" value="Nucleotide-diphossugar_trans"/>
</dbReference>
<dbReference type="eggNOG" id="KOG1460">
    <property type="taxonomic scope" value="Eukaryota"/>
</dbReference>
<comment type="pathway">
    <text evidence="1">Nucleotide-sugar biosynthesis; GDP-alpha-D-mannose biosynthesis; GDP-alpha-D-mannose from alpha-D-mannose 1-phosphate (GTP route): step 1/1.</text>
</comment>
<evidence type="ECO:0000256" key="1">
    <source>
        <dbReference type="ARBA" id="ARBA00004823"/>
    </source>
</evidence>
<sequence>MALVLKGVVLVGGPSVGTRFRPLSMDCPKPLFPIVGVPMIHHHISSLARLPGMREILLIGFFENSVFDRFIMETSIEFPHVSFRYLREYQSLGTGGGVYHFRDEILRGSPNAFFVLNADIASSFPLNDMLAFHRNQKALGTVMGVRIDKEKANKYGCIVSDSATSKIVHFVEKPETFISNLISCGVYLLSSEVFSSFQKAAELRHKSEIEQGLTLDKFANVSIHALNVGFPRTEDRLQLEQDVLRVLAEDQLLYVFEISKRDFWMPIKKGSSVIVANRKYLQYFLQAHPRRLSEAVVSTPGKKIMSAVFAESPIFTSPTVATPIASNMRDTAELIAPVFIHPTAMIHPTAKIGPNVSIGPRVLVGRGVRIRDSIVLDTVEIRNDACILNAVVGWECVIGAWSRVEGSADQDETSQEAATSQGYKLPTASILGKGVVVGDEVIVRDCIVLPHKELKASYQQEILI</sequence>
<dbReference type="InterPro" id="IPR011004">
    <property type="entry name" value="Trimer_LpxA-like_sf"/>
</dbReference>
<dbReference type="Gene3D" id="3.90.550.10">
    <property type="entry name" value="Spore Coat Polysaccharide Biosynthesis Protein SpsA, Chain A"/>
    <property type="match status" value="1"/>
</dbReference>
<dbReference type="Pfam" id="PF00483">
    <property type="entry name" value="NTP_transferase"/>
    <property type="match status" value="1"/>
</dbReference>
<dbReference type="PANTHER" id="PTHR22572">
    <property type="entry name" value="SUGAR-1-PHOSPHATE GUANYL TRANSFERASE"/>
    <property type="match status" value="1"/>
</dbReference>
<dbReference type="Proteomes" id="UP000077115">
    <property type="component" value="Unassembled WGS sequence"/>
</dbReference>
<evidence type="ECO:0000256" key="4">
    <source>
        <dbReference type="ARBA" id="ARBA00047343"/>
    </source>
</evidence>
<dbReference type="CDD" id="cd06428">
    <property type="entry name" value="M1P_guanylylT_A_like_N"/>
    <property type="match status" value="1"/>
</dbReference>
<reference evidence="7 8" key="1">
    <citation type="submission" date="2006-10" db="EMBL/GenBank/DDBJ databases">
        <title>The Genome Sequence of Batrachochytrium dendrobatidis JEL423.</title>
        <authorList>
            <consortium name="The Broad Institute Genome Sequencing Platform"/>
            <person name="Birren B."/>
            <person name="Lander E."/>
            <person name="Galagan J."/>
            <person name="Cuomo C."/>
            <person name="Devon K."/>
            <person name="Jaffe D."/>
            <person name="Butler J."/>
            <person name="Alvarez P."/>
            <person name="Gnerre S."/>
            <person name="Grabherr M."/>
            <person name="Kleber M."/>
            <person name="Mauceli E."/>
            <person name="Brockman W."/>
            <person name="Young S."/>
            <person name="LaButti K."/>
            <person name="Sykes S."/>
            <person name="DeCaprio D."/>
            <person name="Crawford M."/>
            <person name="Koehrsen M."/>
            <person name="Engels R."/>
            <person name="Montgomery P."/>
            <person name="Pearson M."/>
            <person name="Howarth C."/>
            <person name="Larson L."/>
            <person name="White J."/>
            <person name="O'Leary S."/>
            <person name="Kodira C."/>
            <person name="Zeng Q."/>
            <person name="Yandava C."/>
            <person name="Alvarado L."/>
            <person name="Longcore J."/>
            <person name="James T."/>
        </authorList>
    </citation>
    <scope>NUCLEOTIDE SEQUENCE [LARGE SCALE GENOMIC DNA]</scope>
    <source>
        <strain evidence="7 8">JEL423</strain>
    </source>
</reference>
<evidence type="ECO:0000256" key="3">
    <source>
        <dbReference type="ARBA" id="ARBA00012387"/>
    </source>
</evidence>
<dbReference type="OrthoDB" id="285674at2759"/>
<dbReference type="GO" id="GO:0004475">
    <property type="term" value="F:mannose-1-phosphate guanylyltransferase (GTP) activity"/>
    <property type="evidence" value="ECO:0007669"/>
    <property type="project" value="UniProtKB-EC"/>
</dbReference>
<dbReference type="InterPro" id="IPR050486">
    <property type="entry name" value="Mannose-1P_guanyltransferase"/>
</dbReference>
<evidence type="ECO:0000259" key="5">
    <source>
        <dbReference type="Pfam" id="PF00483"/>
    </source>
</evidence>
<dbReference type="InterPro" id="IPR005835">
    <property type="entry name" value="NTP_transferase_dom"/>
</dbReference>
<dbReference type="InterPro" id="IPR056729">
    <property type="entry name" value="GMPPB_C"/>
</dbReference>
<evidence type="ECO:0000313" key="8">
    <source>
        <dbReference type="Proteomes" id="UP000077115"/>
    </source>
</evidence>
<feature type="domain" description="Mannose-1-phosphate guanyltransferase C-terminal" evidence="6">
    <location>
        <begin position="335"/>
        <end position="462"/>
    </location>
</feature>
<feature type="domain" description="Nucleotidyl transferase" evidence="5">
    <location>
        <begin position="6"/>
        <end position="210"/>
    </location>
</feature>
<dbReference type="STRING" id="403673.A0A177WSA9"/>
<evidence type="ECO:0000313" key="7">
    <source>
        <dbReference type="EMBL" id="OAJ43027.1"/>
    </source>
</evidence>
<dbReference type="GO" id="GO:0005525">
    <property type="term" value="F:GTP binding"/>
    <property type="evidence" value="ECO:0007669"/>
    <property type="project" value="UniProtKB-KW"/>
</dbReference>
<comment type="similarity">
    <text evidence="2">Belongs to the transferase hexapeptide repeat family.</text>
</comment>
<dbReference type="AlphaFoldDB" id="A0A177WSA9"/>
<evidence type="ECO:0000256" key="2">
    <source>
        <dbReference type="ARBA" id="ARBA00007274"/>
    </source>
</evidence>
<name>A0A177WSA9_BATDL</name>
<dbReference type="SUPFAM" id="SSF53448">
    <property type="entry name" value="Nucleotide-diphospho-sugar transferases"/>
    <property type="match status" value="1"/>
</dbReference>
<organism evidence="7 8">
    <name type="scientific">Batrachochytrium dendrobatidis (strain JEL423)</name>
    <dbReference type="NCBI Taxonomy" id="403673"/>
    <lineage>
        <taxon>Eukaryota</taxon>
        <taxon>Fungi</taxon>
        <taxon>Fungi incertae sedis</taxon>
        <taxon>Chytridiomycota</taxon>
        <taxon>Chytridiomycota incertae sedis</taxon>
        <taxon>Chytridiomycetes</taxon>
        <taxon>Rhizophydiales</taxon>
        <taxon>Rhizophydiales incertae sedis</taxon>
        <taxon>Batrachochytrium</taxon>
    </lineage>
</organism>
<dbReference type="EC" id="2.7.7.13" evidence="3"/>
<dbReference type="VEuPathDB" id="FungiDB:BDEG_26410"/>
<protein>
    <recommendedName>
        <fullName evidence="3">mannose-1-phosphate guanylyltransferase</fullName>
        <ecNumber evidence="3">2.7.7.13</ecNumber>
    </recommendedName>
</protein>
<dbReference type="Gene3D" id="2.160.10.10">
    <property type="entry name" value="Hexapeptide repeat proteins"/>
    <property type="match status" value="1"/>
</dbReference>
<accession>A0A177WSA9</accession>
<dbReference type="SUPFAM" id="SSF51161">
    <property type="entry name" value="Trimeric LpxA-like enzymes"/>
    <property type="match status" value="1"/>
</dbReference>
<evidence type="ECO:0000259" key="6">
    <source>
        <dbReference type="Pfam" id="PF25087"/>
    </source>
</evidence>
<reference evidence="7 8" key="2">
    <citation type="submission" date="2016-05" db="EMBL/GenBank/DDBJ databases">
        <title>Lineage-specific infection strategies underlie the spectrum of fungal disease in amphibians.</title>
        <authorList>
            <person name="Cuomo C.A."/>
            <person name="Farrer R.A."/>
            <person name="James T."/>
            <person name="Longcore J."/>
            <person name="Birren B."/>
        </authorList>
    </citation>
    <scope>NUCLEOTIDE SEQUENCE [LARGE SCALE GENOMIC DNA]</scope>
    <source>
        <strain evidence="7 8">JEL423</strain>
    </source>
</reference>